<dbReference type="EMBL" id="JBFAUK010000012">
    <property type="protein sequence ID" value="MEV5508238.1"/>
    <property type="molecule type" value="Genomic_DNA"/>
</dbReference>
<accession>A0ABV3JZC2</accession>
<proteinExistence type="predicted"/>
<evidence type="ECO:0000313" key="2">
    <source>
        <dbReference type="EMBL" id="MEV5508238.1"/>
    </source>
</evidence>
<keyword evidence="1" id="KW-1133">Transmembrane helix</keyword>
<organism evidence="2 3">
    <name type="scientific">Streptomyces orinoci</name>
    <name type="common">Streptoverticillium orinoci</name>
    <dbReference type="NCBI Taxonomy" id="67339"/>
    <lineage>
        <taxon>Bacteria</taxon>
        <taxon>Bacillati</taxon>
        <taxon>Actinomycetota</taxon>
        <taxon>Actinomycetes</taxon>
        <taxon>Kitasatosporales</taxon>
        <taxon>Streptomycetaceae</taxon>
        <taxon>Streptomyces</taxon>
    </lineage>
</organism>
<dbReference type="RefSeq" id="WP_109280265.1">
    <property type="nucleotide sequence ID" value="NZ_JBFAUK010000012.1"/>
</dbReference>
<keyword evidence="3" id="KW-1185">Reference proteome</keyword>
<gene>
    <name evidence="2" type="ORF">AB0L16_17440</name>
</gene>
<feature type="transmembrane region" description="Helical" evidence="1">
    <location>
        <begin position="40"/>
        <end position="63"/>
    </location>
</feature>
<keyword evidence="1" id="KW-0472">Membrane</keyword>
<evidence type="ECO:0008006" key="4">
    <source>
        <dbReference type="Google" id="ProtNLM"/>
    </source>
</evidence>
<feature type="transmembrane region" description="Helical" evidence="1">
    <location>
        <begin position="70"/>
        <end position="88"/>
    </location>
</feature>
<keyword evidence="1" id="KW-0812">Transmembrane</keyword>
<feature type="transmembrane region" description="Helical" evidence="1">
    <location>
        <begin position="94"/>
        <end position="116"/>
    </location>
</feature>
<evidence type="ECO:0000256" key="1">
    <source>
        <dbReference type="SAM" id="Phobius"/>
    </source>
</evidence>
<name>A0ABV3JZC2_STRON</name>
<comment type="caution">
    <text evidence="2">The sequence shown here is derived from an EMBL/GenBank/DDBJ whole genome shotgun (WGS) entry which is preliminary data.</text>
</comment>
<feature type="transmembrane region" description="Helical" evidence="1">
    <location>
        <begin position="156"/>
        <end position="175"/>
    </location>
</feature>
<feature type="transmembrane region" description="Helical" evidence="1">
    <location>
        <begin position="123"/>
        <end position="144"/>
    </location>
</feature>
<dbReference type="Proteomes" id="UP001552594">
    <property type="component" value="Unassembled WGS sequence"/>
</dbReference>
<evidence type="ECO:0000313" key="3">
    <source>
        <dbReference type="Proteomes" id="UP001552594"/>
    </source>
</evidence>
<reference evidence="2 3" key="1">
    <citation type="submission" date="2024-06" db="EMBL/GenBank/DDBJ databases">
        <title>The Natural Products Discovery Center: Release of the First 8490 Sequenced Strains for Exploring Actinobacteria Biosynthetic Diversity.</title>
        <authorList>
            <person name="Kalkreuter E."/>
            <person name="Kautsar S.A."/>
            <person name="Yang D."/>
            <person name="Bader C.D."/>
            <person name="Teijaro C.N."/>
            <person name="Fluegel L."/>
            <person name="Davis C.M."/>
            <person name="Simpson J.R."/>
            <person name="Lauterbach L."/>
            <person name="Steele A.D."/>
            <person name="Gui C."/>
            <person name="Meng S."/>
            <person name="Li G."/>
            <person name="Viehrig K."/>
            <person name="Ye F."/>
            <person name="Su P."/>
            <person name="Kiefer A.F."/>
            <person name="Nichols A."/>
            <person name="Cepeda A.J."/>
            <person name="Yan W."/>
            <person name="Fan B."/>
            <person name="Jiang Y."/>
            <person name="Adhikari A."/>
            <person name="Zheng C.-J."/>
            <person name="Schuster L."/>
            <person name="Cowan T.M."/>
            <person name="Smanski M.J."/>
            <person name="Chevrette M.G."/>
            <person name="De Carvalho L.P.S."/>
            <person name="Shen B."/>
        </authorList>
    </citation>
    <scope>NUCLEOTIDE SEQUENCE [LARGE SCALE GENOMIC DNA]</scope>
    <source>
        <strain evidence="2 3">NPDC052347</strain>
    </source>
</reference>
<sequence>MSQLSMVLSYFSARGLTAAVVPLLFPLAVTLPAGLPTGQVALASTIGILPAAFAGLMGSWILSRRNRLRYAAITACVSTSLFGCLVVGSVYYGWLFGILLVLAFGFLGLVSLWGTWALARDKWWGALIASLPLCLIAAIGTRYSMTGGAAERLVSLIGWACLAAAIAVCAMTFLAPRDECGRH</sequence>
<protein>
    <recommendedName>
        <fullName evidence="4">MFS transporter</fullName>
    </recommendedName>
</protein>